<gene>
    <name evidence="9" type="ORF">SAMN05660662_0657</name>
</gene>
<dbReference type="SUPFAM" id="SSF103481">
    <property type="entry name" value="Multidrug resistance efflux transporter EmrE"/>
    <property type="match status" value="2"/>
</dbReference>
<protein>
    <submittedName>
        <fullName evidence="9">Threonine/homoserine efflux transporter RhtA</fullName>
    </submittedName>
</protein>
<keyword evidence="5 7" id="KW-0472">Membrane</keyword>
<evidence type="ECO:0000256" key="1">
    <source>
        <dbReference type="ARBA" id="ARBA00004141"/>
    </source>
</evidence>
<reference evidence="10" key="1">
    <citation type="submission" date="2016-10" db="EMBL/GenBank/DDBJ databases">
        <authorList>
            <person name="Varghese N."/>
            <person name="Submissions S."/>
        </authorList>
    </citation>
    <scope>NUCLEOTIDE SEQUENCE [LARGE SCALE GENOMIC DNA]</scope>
    <source>
        <strain evidence="10">DSM 44268</strain>
    </source>
</reference>
<dbReference type="InterPro" id="IPR037185">
    <property type="entry name" value="EmrE-like"/>
</dbReference>
<feature type="transmembrane region" description="Helical" evidence="7">
    <location>
        <begin position="225"/>
        <end position="248"/>
    </location>
</feature>
<evidence type="ECO:0000256" key="7">
    <source>
        <dbReference type="SAM" id="Phobius"/>
    </source>
</evidence>
<feature type="transmembrane region" description="Helical" evidence="7">
    <location>
        <begin position="131"/>
        <end position="150"/>
    </location>
</feature>
<keyword evidence="3 7" id="KW-0812">Transmembrane</keyword>
<name>A0A1G7HKQ7_9ACTN</name>
<dbReference type="EMBL" id="FNBT01000001">
    <property type="protein sequence ID" value="SDF00589.1"/>
    <property type="molecule type" value="Genomic_DNA"/>
</dbReference>
<sequence length="335" mass="33615">MGDRRTGLLGLLLAVLSAAAFGTAGVFAAGLLEAGWSAGSAVIVRMGLAALALTVPAVLQLRGRWPLLRANAGAVLAFGALAVALPQLAYFSAVARLSVGVALLLEYSAVLLVVLWTWARLGQRPSAVTSAGVAVALAGLVLVLDVASGARLDPVGIVWGLVAALGLAAYFVLSARTEGALPPLVSAWAGLVVGALLLGGAALVGAVPWRSTTSDVEFAGRETSWLVPVLGLSLLAAAFAYATGIAAVRLLGSRLSSFVGLGEVLFAVGAAWLALDQQPGRVQLVGGIVVLAGIVLVRLGERPAGEPAGEVVPDPVAVGGGPDRSRDHGTSPTEP</sequence>
<organism evidence="9 10">
    <name type="scientific">Blastococcus aurantiacus</name>
    <dbReference type="NCBI Taxonomy" id="1550231"/>
    <lineage>
        <taxon>Bacteria</taxon>
        <taxon>Bacillati</taxon>
        <taxon>Actinomycetota</taxon>
        <taxon>Actinomycetes</taxon>
        <taxon>Geodermatophilales</taxon>
        <taxon>Geodermatophilaceae</taxon>
        <taxon>Blastococcus</taxon>
    </lineage>
</organism>
<feature type="compositionally biased region" description="Low complexity" evidence="6">
    <location>
        <begin position="305"/>
        <end position="317"/>
    </location>
</feature>
<evidence type="ECO:0000256" key="6">
    <source>
        <dbReference type="SAM" id="MobiDB-lite"/>
    </source>
</evidence>
<dbReference type="STRING" id="1550231.SAMN05660662_0657"/>
<evidence type="ECO:0000256" key="3">
    <source>
        <dbReference type="ARBA" id="ARBA00022692"/>
    </source>
</evidence>
<evidence type="ECO:0000256" key="5">
    <source>
        <dbReference type="ARBA" id="ARBA00023136"/>
    </source>
</evidence>
<evidence type="ECO:0000256" key="4">
    <source>
        <dbReference type="ARBA" id="ARBA00022989"/>
    </source>
</evidence>
<dbReference type="AlphaFoldDB" id="A0A1G7HKQ7"/>
<feature type="transmembrane region" description="Helical" evidence="7">
    <location>
        <begin position="255"/>
        <end position="275"/>
    </location>
</feature>
<accession>A0A1G7HKQ7</accession>
<evidence type="ECO:0000256" key="2">
    <source>
        <dbReference type="ARBA" id="ARBA00007362"/>
    </source>
</evidence>
<evidence type="ECO:0000313" key="10">
    <source>
        <dbReference type="Proteomes" id="UP000199406"/>
    </source>
</evidence>
<feature type="transmembrane region" description="Helical" evidence="7">
    <location>
        <begin position="38"/>
        <end position="59"/>
    </location>
</feature>
<dbReference type="OrthoDB" id="154915at2"/>
<keyword evidence="10" id="KW-1185">Reference proteome</keyword>
<proteinExistence type="inferred from homology"/>
<feature type="domain" description="EamA" evidence="8">
    <location>
        <begin position="156"/>
        <end position="297"/>
    </location>
</feature>
<feature type="domain" description="EamA" evidence="8">
    <location>
        <begin position="9"/>
        <end position="144"/>
    </location>
</feature>
<feature type="transmembrane region" description="Helical" evidence="7">
    <location>
        <begin position="185"/>
        <end position="205"/>
    </location>
</feature>
<evidence type="ECO:0000259" key="8">
    <source>
        <dbReference type="Pfam" id="PF00892"/>
    </source>
</evidence>
<feature type="transmembrane region" description="Helical" evidence="7">
    <location>
        <begin position="281"/>
        <end position="299"/>
    </location>
</feature>
<feature type="transmembrane region" description="Helical" evidence="7">
    <location>
        <begin position="97"/>
        <end position="119"/>
    </location>
</feature>
<feature type="transmembrane region" description="Helical" evidence="7">
    <location>
        <begin position="71"/>
        <end position="91"/>
    </location>
</feature>
<comment type="subcellular location">
    <subcellularLocation>
        <location evidence="1">Membrane</location>
        <topology evidence="1">Multi-pass membrane protein</topology>
    </subcellularLocation>
</comment>
<dbReference type="GO" id="GO:0016020">
    <property type="term" value="C:membrane"/>
    <property type="evidence" value="ECO:0007669"/>
    <property type="project" value="UniProtKB-SubCell"/>
</dbReference>
<dbReference type="Proteomes" id="UP000199406">
    <property type="component" value="Unassembled WGS sequence"/>
</dbReference>
<dbReference type="PANTHER" id="PTHR32322">
    <property type="entry name" value="INNER MEMBRANE TRANSPORTER"/>
    <property type="match status" value="1"/>
</dbReference>
<dbReference type="RefSeq" id="WP_091763656.1">
    <property type="nucleotide sequence ID" value="NZ_FNBT01000001.1"/>
</dbReference>
<dbReference type="InterPro" id="IPR050638">
    <property type="entry name" value="AA-Vitamin_Transporters"/>
</dbReference>
<dbReference type="InterPro" id="IPR000620">
    <property type="entry name" value="EamA_dom"/>
</dbReference>
<feature type="transmembrane region" description="Helical" evidence="7">
    <location>
        <begin position="156"/>
        <end position="173"/>
    </location>
</feature>
<dbReference type="Pfam" id="PF00892">
    <property type="entry name" value="EamA"/>
    <property type="match status" value="2"/>
</dbReference>
<keyword evidence="4 7" id="KW-1133">Transmembrane helix</keyword>
<feature type="region of interest" description="Disordered" evidence="6">
    <location>
        <begin position="305"/>
        <end position="335"/>
    </location>
</feature>
<comment type="similarity">
    <text evidence="2">Belongs to the EamA transporter family.</text>
</comment>
<evidence type="ECO:0000313" key="9">
    <source>
        <dbReference type="EMBL" id="SDF00589.1"/>
    </source>
</evidence>
<dbReference type="PANTHER" id="PTHR32322:SF2">
    <property type="entry name" value="EAMA DOMAIN-CONTAINING PROTEIN"/>
    <property type="match status" value="1"/>
</dbReference>